<comment type="caution">
    <text evidence="2">The sequence shown here is derived from an EMBL/GenBank/DDBJ whole genome shotgun (WGS) entry which is preliminary data.</text>
</comment>
<sequence>MKHLKLLPLLIAAAFCMPRAQAAAVDAAAQLEPSSYGIALICIGLVALAAAGHNRPASFKHDN</sequence>
<reference evidence="3" key="1">
    <citation type="submission" date="2023-07" db="EMBL/GenBank/DDBJ databases">
        <title>Duganella aceri sp. nov., isolated from tree sap.</title>
        <authorList>
            <person name="Kim I.S."/>
        </authorList>
    </citation>
    <scope>NUCLEOTIDE SEQUENCE [LARGE SCALE GENOMIC DNA]</scope>
    <source>
        <strain evidence="3">SAP-35</strain>
    </source>
</reference>
<proteinExistence type="predicted"/>
<dbReference type="RefSeq" id="WP_166107839.1">
    <property type="nucleotide sequence ID" value="NZ_JAADJT010000014.1"/>
</dbReference>
<evidence type="ECO:0000313" key="3">
    <source>
        <dbReference type="Proteomes" id="UP000666369"/>
    </source>
</evidence>
<gene>
    <name evidence="2" type="ORF">GW587_26085</name>
</gene>
<feature type="chain" id="PRO_5045421254" description="PEP-CTERM sorting domain-containing protein" evidence="1">
    <location>
        <begin position="23"/>
        <end position="63"/>
    </location>
</feature>
<keyword evidence="3" id="KW-1185">Reference proteome</keyword>
<feature type="signal peptide" evidence="1">
    <location>
        <begin position="1"/>
        <end position="22"/>
    </location>
</feature>
<protein>
    <recommendedName>
        <fullName evidence="4">PEP-CTERM sorting domain-containing protein</fullName>
    </recommendedName>
</protein>
<dbReference type="EMBL" id="JAADJT010000014">
    <property type="protein sequence ID" value="NGZ87716.1"/>
    <property type="molecule type" value="Genomic_DNA"/>
</dbReference>
<accession>A0ABX0FSQ4</accession>
<organism evidence="2 3">
    <name type="scientific">Duganella aceris</name>
    <dbReference type="NCBI Taxonomy" id="2703883"/>
    <lineage>
        <taxon>Bacteria</taxon>
        <taxon>Pseudomonadati</taxon>
        <taxon>Pseudomonadota</taxon>
        <taxon>Betaproteobacteria</taxon>
        <taxon>Burkholderiales</taxon>
        <taxon>Oxalobacteraceae</taxon>
        <taxon>Telluria group</taxon>
        <taxon>Duganella</taxon>
    </lineage>
</organism>
<name>A0ABX0FSQ4_9BURK</name>
<evidence type="ECO:0008006" key="4">
    <source>
        <dbReference type="Google" id="ProtNLM"/>
    </source>
</evidence>
<keyword evidence="1" id="KW-0732">Signal</keyword>
<evidence type="ECO:0000256" key="1">
    <source>
        <dbReference type="SAM" id="SignalP"/>
    </source>
</evidence>
<evidence type="ECO:0000313" key="2">
    <source>
        <dbReference type="EMBL" id="NGZ87716.1"/>
    </source>
</evidence>
<dbReference type="Proteomes" id="UP000666369">
    <property type="component" value="Unassembled WGS sequence"/>
</dbReference>